<gene>
    <name evidence="1" type="ORF">EDC14_103716</name>
</gene>
<name>A0A4R1R318_HYDET</name>
<organism evidence="1 2">
    <name type="scientific">Hydrogenispora ethanolica</name>
    <dbReference type="NCBI Taxonomy" id="1082276"/>
    <lineage>
        <taxon>Bacteria</taxon>
        <taxon>Bacillati</taxon>
        <taxon>Bacillota</taxon>
        <taxon>Hydrogenispora</taxon>
    </lineage>
</organism>
<sequence length="82" mass="9531">MLAEKVKEPIKVLAVFDKGSVRPVSFEWRNQKFSDFKIGSSWVGSEGSSRVLFFAILFDGDAYEICFRVRRMTWHLTRIISL</sequence>
<comment type="caution">
    <text evidence="1">The sequence shown here is derived from an EMBL/GenBank/DDBJ whole genome shotgun (WGS) entry which is preliminary data.</text>
</comment>
<dbReference type="AlphaFoldDB" id="A0A4R1R318"/>
<evidence type="ECO:0000313" key="1">
    <source>
        <dbReference type="EMBL" id="TCL59779.1"/>
    </source>
</evidence>
<keyword evidence="2" id="KW-1185">Reference proteome</keyword>
<protein>
    <submittedName>
        <fullName evidence="1">Uncharacterized protein</fullName>
    </submittedName>
</protein>
<proteinExistence type="predicted"/>
<evidence type="ECO:0000313" key="2">
    <source>
        <dbReference type="Proteomes" id="UP000295008"/>
    </source>
</evidence>
<dbReference type="EMBL" id="SLUN01000037">
    <property type="protein sequence ID" value="TCL59779.1"/>
    <property type="molecule type" value="Genomic_DNA"/>
</dbReference>
<reference evidence="1 2" key="1">
    <citation type="submission" date="2019-03" db="EMBL/GenBank/DDBJ databases">
        <title>Genomic Encyclopedia of Type Strains, Phase IV (KMG-IV): sequencing the most valuable type-strain genomes for metagenomic binning, comparative biology and taxonomic classification.</title>
        <authorList>
            <person name="Goeker M."/>
        </authorList>
    </citation>
    <scope>NUCLEOTIDE SEQUENCE [LARGE SCALE GENOMIC DNA]</scope>
    <source>
        <strain evidence="1 2">LX-B</strain>
    </source>
</reference>
<dbReference type="Proteomes" id="UP000295008">
    <property type="component" value="Unassembled WGS sequence"/>
</dbReference>
<accession>A0A4R1R318</accession>